<dbReference type="GO" id="GO:0016787">
    <property type="term" value="F:hydrolase activity"/>
    <property type="evidence" value="ECO:0007669"/>
    <property type="project" value="UniProtKB-KW"/>
</dbReference>
<name>U1HMJ1_ENDPU</name>
<dbReference type="EMBL" id="KE721204">
    <property type="protein sequence ID" value="ERF71535.1"/>
    <property type="molecule type" value="Genomic_DNA"/>
</dbReference>
<dbReference type="GeneID" id="19235585"/>
<dbReference type="eggNOG" id="ENOG502S4UR">
    <property type="taxonomic scope" value="Eukaryota"/>
</dbReference>
<dbReference type="OMA" id="PMEPRIM"/>
<evidence type="ECO:0000313" key="5">
    <source>
        <dbReference type="Proteomes" id="UP000019373"/>
    </source>
</evidence>
<keyword evidence="5" id="KW-1185">Reference proteome</keyword>
<dbReference type="AlphaFoldDB" id="U1HMJ1"/>
<keyword evidence="2" id="KW-0378">Hydrolase</keyword>
<evidence type="ECO:0000256" key="2">
    <source>
        <dbReference type="ARBA" id="ARBA00022801"/>
    </source>
</evidence>
<dbReference type="SUPFAM" id="SSF56601">
    <property type="entry name" value="beta-lactamase/transpeptidase-like"/>
    <property type="match status" value="1"/>
</dbReference>
<dbReference type="PANTHER" id="PTHR43283">
    <property type="entry name" value="BETA-LACTAMASE-RELATED"/>
    <property type="match status" value="1"/>
</dbReference>
<protein>
    <recommendedName>
        <fullName evidence="3">Beta-lactamase-related domain-containing protein</fullName>
    </recommendedName>
</protein>
<feature type="domain" description="Beta-lactamase-related" evidence="3">
    <location>
        <begin position="18"/>
        <end position="373"/>
    </location>
</feature>
<accession>U1HMJ1</accession>
<gene>
    <name evidence="4" type="ORF">EPUS_00524</name>
</gene>
<reference evidence="5" key="1">
    <citation type="journal article" date="2014" name="BMC Genomics">
        <title>Genome characteristics reveal the impact of lichenization on lichen-forming fungus Endocarpon pusillum Hedwig (Verrucariales, Ascomycota).</title>
        <authorList>
            <person name="Wang Y.-Y."/>
            <person name="Liu B."/>
            <person name="Zhang X.-Y."/>
            <person name="Zhou Q.-M."/>
            <person name="Zhang T."/>
            <person name="Li H."/>
            <person name="Yu Y.-F."/>
            <person name="Zhang X.-L."/>
            <person name="Hao X.-Y."/>
            <person name="Wang M."/>
            <person name="Wang L."/>
            <person name="Wei J.-C."/>
        </authorList>
    </citation>
    <scope>NUCLEOTIDE SEQUENCE [LARGE SCALE GENOMIC DNA]</scope>
    <source>
        <strain evidence="5">Z07020 / HMAS-L-300199</strain>
    </source>
</reference>
<dbReference type="Gene3D" id="3.40.710.10">
    <property type="entry name" value="DD-peptidase/beta-lactamase superfamily"/>
    <property type="match status" value="1"/>
</dbReference>
<dbReference type="Pfam" id="PF00144">
    <property type="entry name" value="Beta-lactamase"/>
    <property type="match status" value="1"/>
</dbReference>
<dbReference type="OrthoDB" id="428260at2759"/>
<organism evidence="4 5">
    <name type="scientific">Endocarpon pusillum (strain Z07020 / HMAS-L-300199)</name>
    <name type="common">Lichen-forming fungus</name>
    <dbReference type="NCBI Taxonomy" id="1263415"/>
    <lineage>
        <taxon>Eukaryota</taxon>
        <taxon>Fungi</taxon>
        <taxon>Dikarya</taxon>
        <taxon>Ascomycota</taxon>
        <taxon>Pezizomycotina</taxon>
        <taxon>Eurotiomycetes</taxon>
        <taxon>Chaetothyriomycetidae</taxon>
        <taxon>Verrucariales</taxon>
        <taxon>Verrucariaceae</taxon>
        <taxon>Endocarpon</taxon>
    </lineage>
</organism>
<evidence type="ECO:0000256" key="1">
    <source>
        <dbReference type="ARBA" id="ARBA00009009"/>
    </source>
</evidence>
<evidence type="ECO:0000259" key="3">
    <source>
        <dbReference type="Pfam" id="PF00144"/>
    </source>
</evidence>
<evidence type="ECO:0000313" key="4">
    <source>
        <dbReference type="EMBL" id="ERF71535.1"/>
    </source>
</evidence>
<sequence>MAPFEAAYESAIDAGILPGVVLLAADVTESFTYTNAMGVQSLGVENASKPLEPETIMAIASCTKLFTAIAVLQCVEDGLFTLDEDVTRLLPELAAIPIISNPIDPTTNQFTLRPRENPMTVRHLLTHSSGLAYELFSPLLVAWRTSRNEIPSSGPTVETRANHPLLFEPGTAWMYGLGADWAGKLIERTTGLSLEDYMSSRLWSSLGLTDVTFWPRTKPDMAGRIAEMSTWNQDGKCVSLGEDFDLNNGPTDCLGGSGSFGSARDFFKFMQAVLRRDERLLKKSKSWEELFRPQLTPESKEALQRLLESSKWFDIELGANIPLDGAKSWSLGGLVSLDGYDGWFSKGTMLWSGLPNLRWFIDPKEGLCGLVATQLIAHEAKAIKELSVQFQKGVYELFALSKV</sequence>
<proteinExistence type="inferred from homology"/>
<dbReference type="InterPro" id="IPR001466">
    <property type="entry name" value="Beta-lactam-related"/>
</dbReference>
<dbReference type="HOGENOM" id="CLU_020027_11_1_1"/>
<dbReference type="PANTHER" id="PTHR43283:SF17">
    <property type="entry name" value="(LOVD), PUTATIVE (AFU_ORTHOLOGUE AFUA_5G00920)-RELATED"/>
    <property type="match status" value="1"/>
</dbReference>
<dbReference type="InterPro" id="IPR012338">
    <property type="entry name" value="Beta-lactam/transpept-like"/>
</dbReference>
<dbReference type="RefSeq" id="XP_007802744.1">
    <property type="nucleotide sequence ID" value="XM_007804553.1"/>
</dbReference>
<dbReference type="Proteomes" id="UP000019373">
    <property type="component" value="Unassembled WGS sequence"/>
</dbReference>
<comment type="similarity">
    <text evidence="1">Belongs to the class-A beta-lactamase family.</text>
</comment>
<dbReference type="InterPro" id="IPR050789">
    <property type="entry name" value="Diverse_Enzym_Activities"/>
</dbReference>